<evidence type="ECO:0000313" key="1">
    <source>
        <dbReference type="EnsemblMetazoa" id="GAUT002231-PA"/>
    </source>
</evidence>
<dbReference type="VEuPathDB" id="VectorBase:GAUT002231"/>
<sequence>MHAALKCMLLEALVIDSHYKWQSKMSITPLLRDKSAYEFTRVTVYVYVYVRIRGISAQQHARCCCLTLWLSVTDAVNAYACGEFPKCTTYNSHNSSKNQLETNDFSLVCQLSLRLISFKLLLGTFVYNK</sequence>
<accession>A0A1A9UEJ6</accession>
<dbReference type="AlphaFoldDB" id="A0A1A9UEJ6"/>
<protein>
    <submittedName>
        <fullName evidence="1">Uncharacterized protein</fullName>
    </submittedName>
</protein>
<reference evidence="1" key="1">
    <citation type="submission" date="2020-05" db="UniProtKB">
        <authorList>
            <consortium name="EnsemblMetazoa"/>
        </authorList>
    </citation>
    <scope>IDENTIFICATION</scope>
    <source>
        <strain evidence="1">TTRI</strain>
    </source>
</reference>
<organism evidence="1 2">
    <name type="scientific">Glossina austeni</name>
    <name type="common">Savannah tsetse fly</name>
    <dbReference type="NCBI Taxonomy" id="7395"/>
    <lineage>
        <taxon>Eukaryota</taxon>
        <taxon>Metazoa</taxon>
        <taxon>Ecdysozoa</taxon>
        <taxon>Arthropoda</taxon>
        <taxon>Hexapoda</taxon>
        <taxon>Insecta</taxon>
        <taxon>Pterygota</taxon>
        <taxon>Neoptera</taxon>
        <taxon>Endopterygota</taxon>
        <taxon>Diptera</taxon>
        <taxon>Brachycera</taxon>
        <taxon>Muscomorpha</taxon>
        <taxon>Hippoboscoidea</taxon>
        <taxon>Glossinidae</taxon>
        <taxon>Glossina</taxon>
    </lineage>
</organism>
<evidence type="ECO:0000313" key="2">
    <source>
        <dbReference type="Proteomes" id="UP000078200"/>
    </source>
</evidence>
<dbReference type="Proteomes" id="UP000078200">
    <property type="component" value="Unassembled WGS sequence"/>
</dbReference>
<keyword evidence="2" id="KW-1185">Reference proteome</keyword>
<proteinExistence type="predicted"/>
<name>A0A1A9UEJ6_GLOAU</name>
<dbReference type="EnsemblMetazoa" id="GAUT002231-RA">
    <property type="protein sequence ID" value="GAUT002231-PA"/>
    <property type="gene ID" value="GAUT002231"/>
</dbReference>